<dbReference type="RefSeq" id="WP_076506313.1">
    <property type="nucleotide sequence ID" value="NZ_FTNY01000002.1"/>
</dbReference>
<dbReference type="AlphaFoldDB" id="A0A1N7I858"/>
<dbReference type="SUPFAM" id="SSF53474">
    <property type="entry name" value="alpha/beta-Hydrolases"/>
    <property type="match status" value="1"/>
</dbReference>
<dbReference type="Gene3D" id="3.40.50.1820">
    <property type="entry name" value="alpha/beta hydrolase"/>
    <property type="match status" value="1"/>
</dbReference>
<keyword evidence="4" id="KW-1185">Reference proteome</keyword>
<keyword evidence="1" id="KW-0378">Hydrolase</keyword>
<protein>
    <submittedName>
        <fullName evidence="3">Dipeptidyl aminopeptidase/acylaminoacyl peptidase</fullName>
    </submittedName>
</protein>
<name>A0A1N7I858_9FLAO</name>
<dbReference type="PANTHER" id="PTHR42776:SF4">
    <property type="entry name" value="ACYLAMINO-ACID-RELEASING ENZYME"/>
    <property type="match status" value="1"/>
</dbReference>
<proteinExistence type="predicted"/>
<evidence type="ECO:0000256" key="1">
    <source>
        <dbReference type="ARBA" id="ARBA00022801"/>
    </source>
</evidence>
<dbReference type="OrthoDB" id="9812921at2"/>
<sequence length="811" mass="95297">MKTFLIFILFFLIQQVFSQEKSEMASREKYDNYNINLKDTSLDGKWLAFYKVYDNNSDTLVIVNRDNPAKLYQKVKVKDHKWSSDRLVLKYNDHTEVFDYIKNKQWDLPACQSFGMIPKDHLLALYSYDTVKVYDLKNEQLLDTIGLVSKVFFHDDTILMQVKDGNENDLVELKKSGIGPLYKTPHTILSVKFLKNHSLLIFEKKDGNIQDIVYYNGVSKKTFKFAQVLEPQFNSATGYQRSDGSIMISTEKTKVKRQSSDPEVWLTSDNNLIHKFKNTVPDQFLWLPEEKKILKLGAKNLERVVDINNDKYFLTFSFSEMQDYTTKQVSSKVYRFDQRNEELEYVDTIKEIAFYSPGGQYIIYKKNKFWKLLNINTLKYAEINDNSFANVYFTKNNKIIFDGSEGLWEYDIKTDHLKLSYRDEPGIYKILTYDYSGNFLNYLLEINFRSRGLNENSFMFEVYDPSTLVKSFYEKTNTKYLPLIKTTTSKLVYQKTDISKNSYVFTEENYNLPKQLITLSRSEKKKVVYQSNRGDKAQADFRIETIHYQNSEHANLKGTLHYPLNYIPSERYPLIVHVYEIQSDKRNEYPVFLEQNITEGFDIRSLLEQGYFVYMPDIVFDKRGTGISALDCVNKSLDAISSYNSIDFDKIGMIGHSHGGYITNFIATHSNRFATYIAGSGYSDIVRSYFSMSFHYMSPLYWQYENGQFNLKTSFLENKELYFRNNPIYYVENVSRPILLWTGKKDLNVEWGQSMEFYIGLKRNKKEATLLIYPEEGHYIASRSSSKDLFQKTMEWLGHHLKGEEKPAWTE</sequence>
<dbReference type="SUPFAM" id="SSF82171">
    <property type="entry name" value="DPP6 N-terminal domain-like"/>
    <property type="match status" value="1"/>
</dbReference>
<feature type="domain" description="Peptidase S9 prolyl oligopeptidase catalytic" evidence="2">
    <location>
        <begin position="637"/>
        <end position="803"/>
    </location>
</feature>
<accession>A0A1N7I858</accession>
<dbReference type="EMBL" id="FTNY01000002">
    <property type="protein sequence ID" value="SIS33251.1"/>
    <property type="molecule type" value="Genomic_DNA"/>
</dbReference>
<reference evidence="4" key="1">
    <citation type="submission" date="2017-01" db="EMBL/GenBank/DDBJ databases">
        <authorList>
            <person name="Varghese N."/>
            <person name="Submissions S."/>
        </authorList>
    </citation>
    <scope>NUCLEOTIDE SEQUENCE [LARGE SCALE GENOMIC DNA]</scope>
    <source>
        <strain evidence="4">DSM 17126</strain>
    </source>
</reference>
<dbReference type="PANTHER" id="PTHR42776">
    <property type="entry name" value="SERINE PEPTIDASE S9 FAMILY MEMBER"/>
    <property type="match status" value="1"/>
</dbReference>
<dbReference type="GO" id="GO:0006508">
    <property type="term" value="P:proteolysis"/>
    <property type="evidence" value="ECO:0007669"/>
    <property type="project" value="InterPro"/>
</dbReference>
<dbReference type="InterPro" id="IPR001375">
    <property type="entry name" value="Peptidase_S9_cat"/>
</dbReference>
<dbReference type="GO" id="GO:0004252">
    <property type="term" value="F:serine-type endopeptidase activity"/>
    <property type="evidence" value="ECO:0007669"/>
    <property type="project" value="TreeGrafter"/>
</dbReference>
<evidence type="ECO:0000259" key="2">
    <source>
        <dbReference type="Pfam" id="PF00326"/>
    </source>
</evidence>
<organism evidence="3 4">
    <name type="scientific">Chryseobacterium shigense</name>
    <dbReference type="NCBI Taxonomy" id="297244"/>
    <lineage>
        <taxon>Bacteria</taxon>
        <taxon>Pseudomonadati</taxon>
        <taxon>Bacteroidota</taxon>
        <taxon>Flavobacteriia</taxon>
        <taxon>Flavobacteriales</taxon>
        <taxon>Weeksellaceae</taxon>
        <taxon>Chryseobacterium group</taxon>
        <taxon>Chryseobacterium</taxon>
    </lineage>
</organism>
<evidence type="ECO:0000313" key="4">
    <source>
        <dbReference type="Proteomes" id="UP000186373"/>
    </source>
</evidence>
<keyword evidence="3" id="KW-0031">Aminopeptidase</keyword>
<dbReference type="Proteomes" id="UP000186373">
    <property type="component" value="Unassembled WGS sequence"/>
</dbReference>
<gene>
    <name evidence="3" type="ORF">SAMN05421639_102565</name>
</gene>
<keyword evidence="3" id="KW-0645">Protease</keyword>
<dbReference type="InterPro" id="IPR029058">
    <property type="entry name" value="AB_hydrolase_fold"/>
</dbReference>
<evidence type="ECO:0000313" key="3">
    <source>
        <dbReference type="EMBL" id="SIS33251.1"/>
    </source>
</evidence>
<dbReference type="Pfam" id="PF00326">
    <property type="entry name" value="Peptidase_S9"/>
    <property type="match status" value="1"/>
</dbReference>
<dbReference type="GO" id="GO:0004177">
    <property type="term" value="F:aminopeptidase activity"/>
    <property type="evidence" value="ECO:0007669"/>
    <property type="project" value="UniProtKB-KW"/>
</dbReference>